<evidence type="ECO:0000313" key="15">
    <source>
        <dbReference type="EMBL" id="GAA4172085.1"/>
    </source>
</evidence>
<evidence type="ECO:0000256" key="6">
    <source>
        <dbReference type="ARBA" id="ARBA00023077"/>
    </source>
</evidence>
<keyword evidence="2 10" id="KW-0813">Transport</keyword>
<keyword evidence="5 12" id="KW-0732">Signal</keyword>
<evidence type="ECO:0000256" key="5">
    <source>
        <dbReference type="ARBA" id="ARBA00022729"/>
    </source>
</evidence>
<dbReference type="PANTHER" id="PTHR30069">
    <property type="entry name" value="TONB-DEPENDENT OUTER MEMBRANE RECEPTOR"/>
    <property type="match status" value="1"/>
</dbReference>
<keyword evidence="16" id="KW-1185">Reference proteome</keyword>
<dbReference type="PROSITE" id="PS52016">
    <property type="entry name" value="TONB_DEPENDENT_REC_3"/>
    <property type="match status" value="1"/>
</dbReference>
<evidence type="ECO:0000256" key="7">
    <source>
        <dbReference type="ARBA" id="ARBA00023136"/>
    </source>
</evidence>
<evidence type="ECO:0000256" key="3">
    <source>
        <dbReference type="ARBA" id="ARBA00022452"/>
    </source>
</evidence>
<dbReference type="InterPro" id="IPR039426">
    <property type="entry name" value="TonB-dep_rcpt-like"/>
</dbReference>
<evidence type="ECO:0000259" key="13">
    <source>
        <dbReference type="Pfam" id="PF00593"/>
    </source>
</evidence>
<keyword evidence="6 11" id="KW-0798">TonB box</keyword>
<keyword evidence="8 15" id="KW-0675">Receptor</keyword>
<evidence type="ECO:0000256" key="8">
    <source>
        <dbReference type="ARBA" id="ARBA00023170"/>
    </source>
</evidence>
<keyword evidence="7 10" id="KW-0472">Membrane</keyword>
<feature type="domain" description="TonB-dependent receptor-like beta-barrel" evidence="13">
    <location>
        <begin position="218"/>
        <end position="645"/>
    </location>
</feature>
<feature type="domain" description="TonB-dependent receptor plug" evidence="14">
    <location>
        <begin position="52"/>
        <end position="149"/>
    </location>
</feature>
<name>A0ABP7ZWH2_9SPHI</name>
<gene>
    <name evidence="15" type="ORF">GCM10022218_13130</name>
</gene>
<comment type="caution">
    <text evidence="15">The sequence shown here is derived from an EMBL/GenBank/DDBJ whole genome shotgun (WGS) entry which is preliminary data.</text>
</comment>
<evidence type="ECO:0000256" key="12">
    <source>
        <dbReference type="SAM" id="SignalP"/>
    </source>
</evidence>
<keyword evidence="9 10" id="KW-0998">Cell outer membrane</keyword>
<proteinExistence type="inferred from homology"/>
<dbReference type="PANTHER" id="PTHR30069:SF29">
    <property type="entry name" value="HEMOGLOBIN AND HEMOGLOBIN-HAPTOGLOBIN-BINDING PROTEIN 1-RELATED"/>
    <property type="match status" value="1"/>
</dbReference>
<dbReference type="InterPro" id="IPR036942">
    <property type="entry name" value="Beta-barrel_TonB_sf"/>
</dbReference>
<dbReference type="CDD" id="cd01347">
    <property type="entry name" value="ligand_gated_channel"/>
    <property type="match status" value="1"/>
</dbReference>
<keyword evidence="3 10" id="KW-1134">Transmembrane beta strand</keyword>
<reference evidence="16" key="1">
    <citation type="journal article" date="2019" name="Int. J. Syst. Evol. Microbiol.">
        <title>The Global Catalogue of Microorganisms (GCM) 10K type strain sequencing project: providing services to taxonomists for standard genome sequencing and annotation.</title>
        <authorList>
            <consortium name="The Broad Institute Genomics Platform"/>
            <consortium name="The Broad Institute Genome Sequencing Center for Infectious Disease"/>
            <person name="Wu L."/>
            <person name="Ma J."/>
        </authorList>
    </citation>
    <scope>NUCLEOTIDE SEQUENCE [LARGE SCALE GENOMIC DNA]</scope>
    <source>
        <strain evidence="16">JCM 16722</strain>
    </source>
</reference>
<dbReference type="InterPro" id="IPR000531">
    <property type="entry name" value="Beta-barrel_TonB"/>
</dbReference>
<keyword evidence="4 10" id="KW-0812">Transmembrane</keyword>
<dbReference type="SUPFAM" id="SSF56935">
    <property type="entry name" value="Porins"/>
    <property type="match status" value="1"/>
</dbReference>
<evidence type="ECO:0000256" key="4">
    <source>
        <dbReference type="ARBA" id="ARBA00022692"/>
    </source>
</evidence>
<dbReference type="Proteomes" id="UP001500167">
    <property type="component" value="Unassembled WGS sequence"/>
</dbReference>
<dbReference type="Pfam" id="PF07715">
    <property type="entry name" value="Plug"/>
    <property type="match status" value="1"/>
</dbReference>
<organism evidence="15 16">
    <name type="scientific">Sphingobacterium ginsenosidimutans</name>
    <dbReference type="NCBI Taxonomy" id="687845"/>
    <lineage>
        <taxon>Bacteria</taxon>
        <taxon>Pseudomonadati</taxon>
        <taxon>Bacteroidota</taxon>
        <taxon>Sphingobacteriia</taxon>
        <taxon>Sphingobacteriales</taxon>
        <taxon>Sphingobacteriaceae</taxon>
        <taxon>Sphingobacterium</taxon>
    </lineage>
</organism>
<evidence type="ECO:0000256" key="11">
    <source>
        <dbReference type="RuleBase" id="RU003357"/>
    </source>
</evidence>
<evidence type="ECO:0000256" key="1">
    <source>
        <dbReference type="ARBA" id="ARBA00004571"/>
    </source>
</evidence>
<accession>A0ABP7ZWH2</accession>
<evidence type="ECO:0000259" key="14">
    <source>
        <dbReference type="Pfam" id="PF07715"/>
    </source>
</evidence>
<comment type="similarity">
    <text evidence="10 11">Belongs to the TonB-dependent receptor family.</text>
</comment>
<dbReference type="RefSeq" id="WP_346085049.1">
    <property type="nucleotide sequence ID" value="NZ_BAAAZK010000002.1"/>
</dbReference>
<dbReference type="Pfam" id="PF00593">
    <property type="entry name" value="TonB_dep_Rec_b-barrel"/>
    <property type="match status" value="1"/>
</dbReference>
<dbReference type="Gene3D" id="2.40.170.20">
    <property type="entry name" value="TonB-dependent receptor, beta-barrel domain"/>
    <property type="match status" value="1"/>
</dbReference>
<evidence type="ECO:0000256" key="9">
    <source>
        <dbReference type="ARBA" id="ARBA00023237"/>
    </source>
</evidence>
<evidence type="ECO:0000256" key="2">
    <source>
        <dbReference type="ARBA" id="ARBA00022448"/>
    </source>
</evidence>
<dbReference type="Gene3D" id="2.170.130.10">
    <property type="entry name" value="TonB-dependent receptor, plug domain"/>
    <property type="match status" value="1"/>
</dbReference>
<evidence type="ECO:0000256" key="10">
    <source>
        <dbReference type="PROSITE-ProRule" id="PRU01360"/>
    </source>
</evidence>
<sequence>MIKIILPLSMLLFGMNCVVAQSETKISVDSTQNGFTLGEVTIYGNKNSPIFNAVRSDQFQSFAKNDVAKALNLLPGISQSQIGPRNETMLYIRGFDLRSVPVLIDGIPVYVPYDGYVDLGRFLTFDLAEVQIAKGYTSVNYGPNAMGGAINLITKKPIKPFEVNGATGWQSGGYRSNFNIGSNLGKFYVQTGISKYKRNYIPLSKDFVSVANEDGGHRDNSYTDDEKISLKVAYKPTDNSEYALSYAYQHGSKGSPVYAGQDTRNSLFSKPRYWQWPKWDKQSLYFLSNTSIDTTQYIRSRFYYDQFINKLNSYDDATYTTISKPYAFTSLYNDFTIGGIVEYGKNFGRIDRLQASVQYKQDVHRENNVGEPRRTMSDGTFSVGVENQLDLTRQLMFLTGLSFNSRSSIKAQDYNSSSKEITDYPSNRNNAVNIQGALQYSVNAENLISLSVARKTRFATTKDRYSYRLGTAIPNPDLASEYAINYDLSYKGKFLNNRLSFIASVFRSDIHNTILSVPNVAQNASGDIWLSQLQNVGRTQNMGVEVGVDYQVVSGLLVGANYTYIKRKNLTDPSVYLTDVPKDKLFGYARYSWHNKISIQANGEYNSGRYSTVYGVATSPFAVFGSSATAHVWKWFSIEAGVNNLFDRNYALVEGYPEAGRNFFANLIYRL</sequence>
<feature type="chain" id="PRO_5045554562" evidence="12">
    <location>
        <begin position="21"/>
        <end position="671"/>
    </location>
</feature>
<feature type="signal peptide" evidence="12">
    <location>
        <begin position="1"/>
        <end position="20"/>
    </location>
</feature>
<comment type="subcellular location">
    <subcellularLocation>
        <location evidence="1 10">Cell outer membrane</location>
        <topology evidence="1 10">Multi-pass membrane protein</topology>
    </subcellularLocation>
</comment>
<dbReference type="InterPro" id="IPR037066">
    <property type="entry name" value="Plug_dom_sf"/>
</dbReference>
<dbReference type="InterPro" id="IPR012910">
    <property type="entry name" value="Plug_dom"/>
</dbReference>
<evidence type="ECO:0000313" key="16">
    <source>
        <dbReference type="Proteomes" id="UP001500167"/>
    </source>
</evidence>
<dbReference type="EMBL" id="BAAAZK010000002">
    <property type="protein sequence ID" value="GAA4172085.1"/>
    <property type="molecule type" value="Genomic_DNA"/>
</dbReference>
<protein>
    <submittedName>
        <fullName evidence="15">TonB-dependent receptor</fullName>
    </submittedName>
</protein>